<organism evidence="1 2">
    <name type="scientific">Panagrolaimus davidi</name>
    <dbReference type="NCBI Taxonomy" id="227884"/>
    <lineage>
        <taxon>Eukaryota</taxon>
        <taxon>Metazoa</taxon>
        <taxon>Ecdysozoa</taxon>
        <taxon>Nematoda</taxon>
        <taxon>Chromadorea</taxon>
        <taxon>Rhabditida</taxon>
        <taxon>Tylenchina</taxon>
        <taxon>Panagrolaimomorpha</taxon>
        <taxon>Panagrolaimoidea</taxon>
        <taxon>Panagrolaimidae</taxon>
        <taxon>Panagrolaimus</taxon>
    </lineage>
</organism>
<accession>A0A914QLT8</accession>
<dbReference type="AlphaFoldDB" id="A0A914QLT8"/>
<dbReference type="Proteomes" id="UP000887578">
    <property type="component" value="Unplaced"/>
</dbReference>
<protein>
    <submittedName>
        <fullName evidence="2">Uncharacterized protein</fullName>
    </submittedName>
</protein>
<keyword evidence="1" id="KW-1185">Reference proteome</keyword>
<dbReference type="WBParaSite" id="PDA_v2.g30710.t1">
    <property type="protein sequence ID" value="PDA_v2.g30710.t1"/>
    <property type="gene ID" value="PDA_v2.g30710"/>
</dbReference>
<name>A0A914QLT8_9BILA</name>
<reference evidence="2" key="1">
    <citation type="submission" date="2022-11" db="UniProtKB">
        <authorList>
            <consortium name="WormBaseParasite"/>
        </authorList>
    </citation>
    <scope>IDENTIFICATION</scope>
</reference>
<evidence type="ECO:0000313" key="1">
    <source>
        <dbReference type="Proteomes" id="UP000887578"/>
    </source>
</evidence>
<evidence type="ECO:0000313" key="2">
    <source>
        <dbReference type="WBParaSite" id="PDA_v2.g30710.t1"/>
    </source>
</evidence>
<sequence>MKRQIYESFGGYPRQTVTSYGNHHSSVSSTSGGTVIGSGLVGNGYGGGGGIVGTGLGGGIVGTPIQQISTIGEPVVTSYGGGGLVGEPYGSVISPYGGNVVKKTVVTETFVNQGFNGKK</sequence>
<proteinExistence type="predicted"/>